<feature type="compositionally biased region" description="Basic and acidic residues" evidence="1">
    <location>
        <begin position="106"/>
        <end position="116"/>
    </location>
</feature>
<evidence type="ECO:0000256" key="1">
    <source>
        <dbReference type="SAM" id="MobiDB-lite"/>
    </source>
</evidence>
<evidence type="ECO:0000313" key="3">
    <source>
        <dbReference type="Proteomes" id="UP001305414"/>
    </source>
</evidence>
<proteinExistence type="predicted"/>
<dbReference type="AlphaFoldDB" id="A0AAN7Z9K1"/>
<evidence type="ECO:0000313" key="2">
    <source>
        <dbReference type="EMBL" id="KAK5635492.1"/>
    </source>
</evidence>
<dbReference type="Proteomes" id="UP001305414">
    <property type="component" value="Unassembled WGS sequence"/>
</dbReference>
<sequence>MTTRKHRASLTMIIRDLVDSKLRAADATLHSNGYIRLKFAFRVEEGSPVGRETIQSQESAEVNEEHNCREEEVVWASYESCSVRAIVKFTQVTVCEIWQCNRKRLSTKDREQRVSDVQDQSKPQVECEDR</sequence>
<reference evidence="2 3" key="1">
    <citation type="submission" date="2023-10" db="EMBL/GenBank/DDBJ databases">
        <title>Draft genome sequence of Xylaria bambusicola isolate GMP-LS, the root and basal stem rot pathogen of sugarcane in Indonesia.</title>
        <authorList>
            <person name="Selvaraj P."/>
            <person name="Muralishankar V."/>
            <person name="Muruganantham S."/>
            <person name="Sp S."/>
            <person name="Haryani S."/>
            <person name="Lau K.J.X."/>
            <person name="Naqvi N.I."/>
        </authorList>
    </citation>
    <scope>NUCLEOTIDE SEQUENCE [LARGE SCALE GENOMIC DNA]</scope>
    <source>
        <strain evidence="2">GMP-LS</strain>
    </source>
</reference>
<name>A0AAN7Z9K1_9PEZI</name>
<keyword evidence="3" id="KW-1185">Reference proteome</keyword>
<protein>
    <submittedName>
        <fullName evidence="2">Uncharacterized protein</fullName>
    </submittedName>
</protein>
<comment type="caution">
    <text evidence="2">The sequence shown here is derived from an EMBL/GenBank/DDBJ whole genome shotgun (WGS) entry which is preliminary data.</text>
</comment>
<organism evidence="2 3">
    <name type="scientific">Xylaria bambusicola</name>
    <dbReference type="NCBI Taxonomy" id="326684"/>
    <lineage>
        <taxon>Eukaryota</taxon>
        <taxon>Fungi</taxon>
        <taxon>Dikarya</taxon>
        <taxon>Ascomycota</taxon>
        <taxon>Pezizomycotina</taxon>
        <taxon>Sordariomycetes</taxon>
        <taxon>Xylariomycetidae</taxon>
        <taxon>Xylariales</taxon>
        <taxon>Xylariaceae</taxon>
        <taxon>Xylaria</taxon>
    </lineage>
</organism>
<accession>A0AAN7Z9K1</accession>
<dbReference type="EMBL" id="JAWHQM010000053">
    <property type="protein sequence ID" value="KAK5635492.1"/>
    <property type="molecule type" value="Genomic_DNA"/>
</dbReference>
<feature type="region of interest" description="Disordered" evidence="1">
    <location>
        <begin position="106"/>
        <end position="130"/>
    </location>
</feature>
<gene>
    <name evidence="2" type="ORF">RRF57_011204</name>
</gene>